<dbReference type="AlphaFoldDB" id="A0AAE1QXS9"/>
<dbReference type="Pfam" id="PF09331">
    <property type="entry name" value="DUF1985"/>
    <property type="match status" value="1"/>
</dbReference>
<protein>
    <recommendedName>
        <fullName evidence="2">DUF1985 domain-containing protein</fullName>
    </recommendedName>
</protein>
<gene>
    <name evidence="3" type="ORF">RND71_039767</name>
</gene>
<organism evidence="3 4">
    <name type="scientific">Anisodus tanguticus</name>
    <dbReference type="NCBI Taxonomy" id="243964"/>
    <lineage>
        <taxon>Eukaryota</taxon>
        <taxon>Viridiplantae</taxon>
        <taxon>Streptophyta</taxon>
        <taxon>Embryophyta</taxon>
        <taxon>Tracheophyta</taxon>
        <taxon>Spermatophyta</taxon>
        <taxon>Magnoliopsida</taxon>
        <taxon>eudicotyledons</taxon>
        <taxon>Gunneridae</taxon>
        <taxon>Pentapetalae</taxon>
        <taxon>asterids</taxon>
        <taxon>lamiids</taxon>
        <taxon>Solanales</taxon>
        <taxon>Solanaceae</taxon>
        <taxon>Solanoideae</taxon>
        <taxon>Hyoscyameae</taxon>
        <taxon>Anisodus</taxon>
    </lineage>
</organism>
<dbReference type="Proteomes" id="UP001291623">
    <property type="component" value="Unassembled WGS sequence"/>
</dbReference>
<comment type="caution">
    <text evidence="3">The sequence shown here is derived from an EMBL/GenBank/DDBJ whole genome shotgun (WGS) entry which is preliminary data.</text>
</comment>
<sequence>MASAGEERKQSWSSGIDIFHQEKGRVIQLTPDSGEQERDGAPLASTGGGRAKGSKDTSVHENVFQLIVHADDDDFKTPVAPPKQESTRRTARGRNKLLNLLRPIMKSEIAPDSEKEIWFKFNGYTLRFDIREFALVTRLKCYEDDNTV</sequence>
<evidence type="ECO:0000313" key="4">
    <source>
        <dbReference type="Proteomes" id="UP001291623"/>
    </source>
</evidence>
<keyword evidence="4" id="KW-1185">Reference proteome</keyword>
<evidence type="ECO:0000256" key="1">
    <source>
        <dbReference type="SAM" id="MobiDB-lite"/>
    </source>
</evidence>
<evidence type="ECO:0000259" key="2">
    <source>
        <dbReference type="Pfam" id="PF09331"/>
    </source>
</evidence>
<dbReference type="InterPro" id="IPR015410">
    <property type="entry name" value="DUF1985"/>
</dbReference>
<reference evidence="3" key="1">
    <citation type="submission" date="2023-12" db="EMBL/GenBank/DDBJ databases">
        <title>Genome assembly of Anisodus tanguticus.</title>
        <authorList>
            <person name="Wang Y.-J."/>
        </authorList>
    </citation>
    <scope>NUCLEOTIDE SEQUENCE</scope>
    <source>
        <strain evidence="3">KB-2021</strain>
        <tissue evidence="3">Leaf</tissue>
    </source>
</reference>
<feature type="domain" description="DUF1985" evidence="2">
    <location>
        <begin position="108"/>
        <end position="146"/>
    </location>
</feature>
<evidence type="ECO:0000313" key="3">
    <source>
        <dbReference type="EMBL" id="KAK4341266.1"/>
    </source>
</evidence>
<dbReference type="EMBL" id="JAVYJV010000022">
    <property type="protein sequence ID" value="KAK4341266.1"/>
    <property type="molecule type" value="Genomic_DNA"/>
</dbReference>
<name>A0AAE1QXS9_9SOLA</name>
<feature type="region of interest" description="Disordered" evidence="1">
    <location>
        <begin position="1"/>
        <end position="58"/>
    </location>
</feature>
<feature type="compositionally biased region" description="Basic and acidic residues" evidence="1">
    <location>
        <begin position="1"/>
        <end position="10"/>
    </location>
</feature>
<proteinExistence type="predicted"/>
<accession>A0AAE1QXS9</accession>